<dbReference type="STRING" id="1353952.A0A165EVD5"/>
<dbReference type="SUPFAM" id="SSF51905">
    <property type="entry name" value="FAD/NAD(P)-binding domain"/>
    <property type="match status" value="1"/>
</dbReference>
<dbReference type="GO" id="GO:0016491">
    <property type="term" value="F:oxidoreductase activity"/>
    <property type="evidence" value="ECO:0007669"/>
    <property type="project" value="UniProtKB-KW"/>
</dbReference>
<sequence>MTALKLAVMGAGPSAFYTVSRILSSLPAASAPDLQVHMFDRVPAPHGLVRYGVAPDHPEVKNCINKFDQTAQDPRFTFFGNVLVDPTSATKQQYPNAVPLPLTSLFPHYTHLLFAQGASQPLTLPALPEAVPALSLVHWYTGHPTASSIPPIPIDSIEHLTLIGHGNVSLDIARLLLRSPASLRPYDGLPANVLRQLETSTVKRVTIVGRRAPAQVSFTAKELRELMSQPDISFEPIEPSLMNTARTDDGLDRPKKRILDILSRGSKVQSGLADKSWSLKFLRTPLGWRPKQRELRLGKNALSARGQAEATGEEEVISTDAVVVSVGYRSEPSTGLKNWFDDATGRIRNSNGRVMDSLGHIVRNVYASGWAATGARGVIAASMHSAYMTADNLLADLEVPIADTAPSPLVSDPSRGPPIPIQSAMDQVTGYDDWQGNMSQHS</sequence>
<keyword evidence="3" id="KW-0274">FAD</keyword>
<keyword evidence="2" id="KW-0285">Flavoprotein</keyword>
<comment type="cofactor">
    <cofactor evidence="1">
        <name>FAD</name>
        <dbReference type="ChEBI" id="CHEBI:57692"/>
    </cofactor>
</comment>
<proteinExistence type="predicted"/>
<protein>
    <submittedName>
        <fullName evidence="7">Nucleotide-binding domain-containing protein</fullName>
    </submittedName>
</protein>
<name>A0A165EVD5_9BASI</name>
<dbReference type="InterPro" id="IPR036188">
    <property type="entry name" value="FAD/NAD-bd_sf"/>
</dbReference>
<dbReference type="PANTHER" id="PTHR48467:SF1">
    <property type="entry name" value="GLUTAMATE SYNTHASE 1 [NADH], CHLOROPLASTIC-LIKE"/>
    <property type="match status" value="1"/>
</dbReference>
<dbReference type="PRINTS" id="PR00419">
    <property type="entry name" value="ADXRDTASE"/>
</dbReference>
<evidence type="ECO:0000256" key="1">
    <source>
        <dbReference type="ARBA" id="ARBA00001974"/>
    </source>
</evidence>
<dbReference type="Gene3D" id="3.50.50.60">
    <property type="entry name" value="FAD/NAD(P)-binding domain"/>
    <property type="match status" value="1"/>
</dbReference>
<evidence type="ECO:0000313" key="8">
    <source>
        <dbReference type="Proteomes" id="UP000076842"/>
    </source>
</evidence>
<dbReference type="PANTHER" id="PTHR48467">
    <property type="entry name" value="GLUTAMATE SYNTHASE 1 [NADH], CHLOROPLASTIC-LIKE"/>
    <property type="match status" value="1"/>
</dbReference>
<organism evidence="7 8">
    <name type="scientific">Calocera cornea HHB12733</name>
    <dbReference type="NCBI Taxonomy" id="1353952"/>
    <lineage>
        <taxon>Eukaryota</taxon>
        <taxon>Fungi</taxon>
        <taxon>Dikarya</taxon>
        <taxon>Basidiomycota</taxon>
        <taxon>Agaricomycotina</taxon>
        <taxon>Dacrymycetes</taxon>
        <taxon>Dacrymycetales</taxon>
        <taxon>Dacrymycetaceae</taxon>
        <taxon>Calocera</taxon>
    </lineage>
</organism>
<gene>
    <name evidence="7" type="ORF">CALCODRAFT_472119</name>
</gene>
<evidence type="ECO:0000256" key="3">
    <source>
        <dbReference type="ARBA" id="ARBA00022827"/>
    </source>
</evidence>
<accession>A0A165EVD5</accession>
<keyword evidence="5" id="KW-0560">Oxidoreductase</keyword>
<evidence type="ECO:0000256" key="4">
    <source>
        <dbReference type="ARBA" id="ARBA00022857"/>
    </source>
</evidence>
<dbReference type="OrthoDB" id="333024at2759"/>
<keyword evidence="8" id="KW-1185">Reference proteome</keyword>
<feature type="region of interest" description="Disordered" evidence="6">
    <location>
        <begin position="408"/>
        <end position="442"/>
    </location>
</feature>
<dbReference type="SUPFAM" id="SSF51971">
    <property type="entry name" value="Nucleotide-binding domain"/>
    <property type="match status" value="1"/>
</dbReference>
<dbReference type="FunCoup" id="A0A165EVD5">
    <property type="interactions" value="423"/>
</dbReference>
<reference evidence="7 8" key="1">
    <citation type="journal article" date="2016" name="Mol. Biol. Evol.">
        <title>Comparative Genomics of Early-Diverging Mushroom-Forming Fungi Provides Insights into the Origins of Lignocellulose Decay Capabilities.</title>
        <authorList>
            <person name="Nagy L.G."/>
            <person name="Riley R."/>
            <person name="Tritt A."/>
            <person name="Adam C."/>
            <person name="Daum C."/>
            <person name="Floudas D."/>
            <person name="Sun H."/>
            <person name="Yadav J.S."/>
            <person name="Pangilinan J."/>
            <person name="Larsson K.H."/>
            <person name="Matsuura K."/>
            <person name="Barry K."/>
            <person name="Labutti K."/>
            <person name="Kuo R."/>
            <person name="Ohm R.A."/>
            <person name="Bhattacharya S.S."/>
            <person name="Shirouzu T."/>
            <person name="Yoshinaga Y."/>
            <person name="Martin F.M."/>
            <person name="Grigoriev I.V."/>
            <person name="Hibbett D.S."/>
        </authorList>
    </citation>
    <scope>NUCLEOTIDE SEQUENCE [LARGE SCALE GENOMIC DNA]</scope>
    <source>
        <strain evidence="7 8">HHB12733</strain>
    </source>
</reference>
<dbReference type="Proteomes" id="UP000076842">
    <property type="component" value="Unassembled WGS sequence"/>
</dbReference>
<evidence type="ECO:0000256" key="5">
    <source>
        <dbReference type="ARBA" id="ARBA00023002"/>
    </source>
</evidence>
<evidence type="ECO:0000256" key="2">
    <source>
        <dbReference type="ARBA" id="ARBA00022630"/>
    </source>
</evidence>
<keyword evidence="4" id="KW-0521">NADP</keyword>
<evidence type="ECO:0000313" key="7">
    <source>
        <dbReference type="EMBL" id="KZT55596.1"/>
    </source>
</evidence>
<evidence type="ECO:0000256" key="6">
    <source>
        <dbReference type="SAM" id="MobiDB-lite"/>
    </source>
</evidence>
<dbReference type="InterPro" id="IPR055275">
    <property type="entry name" value="Ferredox_Rdtase"/>
</dbReference>
<dbReference type="AlphaFoldDB" id="A0A165EVD5"/>
<dbReference type="EMBL" id="KV423992">
    <property type="protein sequence ID" value="KZT55596.1"/>
    <property type="molecule type" value="Genomic_DNA"/>
</dbReference>
<dbReference type="InParanoid" id="A0A165EVD5"/>
<dbReference type="Gene3D" id="3.40.50.720">
    <property type="entry name" value="NAD(P)-binding Rossmann-like Domain"/>
    <property type="match status" value="1"/>
</dbReference>